<dbReference type="GO" id="GO:0003774">
    <property type="term" value="F:cytoskeletal motor activity"/>
    <property type="evidence" value="ECO:0007669"/>
    <property type="project" value="InterPro"/>
</dbReference>
<keyword evidence="3 4" id="KW-0975">Bacterial flagellum</keyword>
<reference evidence="6 7" key="1">
    <citation type="submission" date="2020-08" db="EMBL/GenBank/DDBJ databases">
        <title>Genomic Encyclopedia of Type Strains, Phase IV (KMG-IV): sequencing the most valuable type-strain genomes for metagenomic binning, comparative biology and taxonomic classification.</title>
        <authorList>
            <person name="Goeker M."/>
        </authorList>
    </citation>
    <scope>NUCLEOTIDE SEQUENCE [LARGE SCALE GENOMIC DNA]</scope>
    <source>
        <strain evidence="6 7">DSM 24661</strain>
    </source>
</reference>
<accession>A0A840UUU6</accession>
<evidence type="ECO:0000256" key="3">
    <source>
        <dbReference type="ARBA" id="ARBA00023143"/>
    </source>
</evidence>
<evidence type="ECO:0000256" key="2">
    <source>
        <dbReference type="ARBA" id="ARBA00009272"/>
    </source>
</evidence>
<evidence type="ECO:0000313" key="7">
    <source>
        <dbReference type="Proteomes" id="UP000559117"/>
    </source>
</evidence>
<dbReference type="Pfam" id="PF02049">
    <property type="entry name" value="FliE"/>
    <property type="match status" value="1"/>
</dbReference>
<evidence type="ECO:0000313" key="6">
    <source>
        <dbReference type="EMBL" id="MBB5336584.1"/>
    </source>
</evidence>
<sequence>MEIGQLQMTPVKMIGQLVDNKTADIQAADGKSFGEFLVDSLKKTNELQKTADKLDMDLAAGKIDDISQVVVASEKAQIALKLTLSIRNKAVDAYKEIARMQV</sequence>
<dbReference type="GO" id="GO:0005198">
    <property type="term" value="F:structural molecule activity"/>
    <property type="evidence" value="ECO:0007669"/>
    <property type="project" value="UniProtKB-UniRule"/>
</dbReference>
<dbReference type="NCBIfam" id="TIGR00205">
    <property type="entry name" value="fliE"/>
    <property type="match status" value="1"/>
</dbReference>
<organism evidence="6 7">
    <name type="scientific">Pectinatus brassicae</name>
    <dbReference type="NCBI Taxonomy" id="862415"/>
    <lineage>
        <taxon>Bacteria</taxon>
        <taxon>Bacillati</taxon>
        <taxon>Bacillota</taxon>
        <taxon>Negativicutes</taxon>
        <taxon>Selenomonadales</taxon>
        <taxon>Selenomonadaceae</taxon>
        <taxon>Pectinatus</taxon>
    </lineage>
</organism>
<keyword evidence="6" id="KW-0969">Cilium</keyword>
<keyword evidence="7" id="KW-1185">Reference proteome</keyword>
<keyword evidence="6" id="KW-0282">Flagellum</keyword>
<evidence type="ECO:0000256" key="4">
    <source>
        <dbReference type="HAMAP-Rule" id="MF_00724"/>
    </source>
</evidence>
<dbReference type="Proteomes" id="UP000559117">
    <property type="component" value="Unassembled WGS sequence"/>
</dbReference>
<evidence type="ECO:0000256" key="5">
    <source>
        <dbReference type="NCBIfam" id="TIGR00205"/>
    </source>
</evidence>
<dbReference type="PRINTS" id="PR01006">
    <property type="entry name" value="FLGHOOKFLIE"/>
</dbReference>
<dbReference type="PANTHER" id="PTHR34653">
    <property type="match status" value="1"/>
</dbReference>
<name>A0A840UUU6_9FIRM</name>
<dbReference type="GO" id="GO:0071973">
    <property type="term" value="P:bacterial-type flagellum-dependent cell motility"/>
    <property type="evidence" value="ECO:0007669"/>
    <property type="project" value="InterPro"/>
</dbReference>
<comment type="caution">
    <text evidence="6">The sequence shown here is derived from an EMBL/GenBank/DDBJ whole genome shotgun (WGS) entry which is preliminary data.</text>
</comment>
<dbReference type="AlphaFoldDB" id="A0A840UUU6"/>
<comment type="similarity">
    <text evidence="2 4">Belongs to the FliE family.</text>
</comment>
<dbReference type="InterPro" id="IPR001624">
    <property type="entry name" value="FliE"/>
</dbReference>
<dbReference type="PANTHER" id="PTHR34653:SF1">
    <property type="entry name" value="FLAGELLAR HOOK-BASAL BODY COMPLEX PROTEIN FLIE"/>
    <property type="match status" value="1"/>
</dbReference>
<evidence type="ECO:0000256" key="1">
    <source>
        <dbReference type="ARBA" id="ARBA00004117"/>
    </source>
</evidence>
<dbReference type="RefSeq" id="WP_183861643.1">
    <property type="nucleotide sequence ID" value="NZ_JACHFH010000019.1"/>
</dbReference>
<dbReference type="GO" id="GO:0009425">
    <property type="term" value="C:bacterial-type flagellum basal body"/>
    <property type="evidence" value="ECO:0007669"/>
    <property type="project" value="UniProtKB-SubCell"/>
</dbReference>
<comment type="subcellular location">
    <subcellularLocation>
        <location evidence="1 4">Bacterial flagellum basal body</location>
    </subcellularLocation>
</comment>
<proteinExistence type="inferred from homology"/>
<dbReference type="HAMAP" id="MF_00724">
    <property type="entry name" value="FliE"/>
    <property type="match status" value="1"/>
</dbReference>
<keyword evidence="6" id="KW-0966">Cell projection</keyword>
<gene>
    <name evidence="4" type="primary">fliE</name>
    <name evidence="6" type="ORF">HNR32_001734</name>
</gene>
<protein>
    <recommendedName>
        <fullName evidence="4 5">Flagellar hook-basal body complex protein FliE</fullName>
    </recommendedName>
</protein>
<dbReference type="EMBL" id="JACHFH010000019">
    <property type="protein sequence ID" value="MBB5336584.1"/>
    <property type="molecule type" value="Genomic_DNA"/>
</dbReference>